<dbReference type="InterPro" id="IPR050639">
    <property type="entry name" value="SSR_resolvase"/>
</dbReference>
<evidence type="ECO:0000259" key="2">
    <source>
        <dbReference type="PROSITE" id="PS51736"/>
    </source>
</evidence>
<accession>A0AB94IRZ4</accession>
<dbReference type="GO" id="GO:0000150">
    <property type="term" value="F:DNA strand exchange activity"/>
    <property type="evidence" value="ECO:0007669"/>
    <property type="project" value="InterPro"/>
</dbReference>
<dbReference type="PROSITE" id="PS51736">
    <property type="entry name" value="RECOMBINASES_3"/>
    <property type="match status" value="1"/>
</dbReference>
<evidence type="ECO:0000259" key="3">
    <source>
        <dbReference type="PROSITE" id="PS51737"/>
    </source>
</evidence>
<dbReference type="EMBL" id="ALAN01000039">
    <property type="protein sequence ID" value="ETI69796.1"/>
    <property type="molecule type" value="Genomic_DNA"/>
</dbReference>
<keyword evidence="5" id="KW-1185">Reference proteome</keyword>
<gene>
    <name evidence="4" type="ORF">BAVI_05744</name>
</gene>
<evidence type="ECO:0000313" key="4">
    <source>
        <dbReference type="EMBL" id="ETI69796.1"/>
    </source>
</evidence>
<feature type="domain" description="Recombinase" evidence="3">
    <location>
        <begin position="147"/>
        <end position="267"/>
    </location>
</feature>
<comment type="caution">
    <text evidence="4">The sequence shown here is derived from an EMBL/GenBank/DDBJ whole genome shotgun (WGS) entry which is preliminary data.</text>
</comment>
<dbReference type="GO" id="GO:0003677">
    <property type="term" value="F:DNA binding"/>
    <property type="evidence" value="ECO:0007669"/>
    <property type="project" value="InterPro"/>
</dbReference>
<proteinExistence type="predicted"/>
<feature type="domain" description="Resolvase/invertase-type recombinase catalytic" evidence="2">
    <location>
        <begin position="1"/>
        <end position="140"/>
    </location>
</feature>
<dbReference type="AlphaFoldDB" id="A0AB94IRZ4"/>
<organism evidence="4 5">
    <name type="scientific">Neobacillus vireti LMG 21834</name>
    <dbReference type="NCBI Taxonomy" id="1131730"/>
    <lineage>
        <taxon>Bacteria</taxon>
        <taxon>Bacillati</taxon>
        <taxon>Bacillota</taxon>
        <taxon>Bacilli</taxon>
        <taxon>Bacillales</taxon>
        <taxon>Bacillaceae</taxon>
        <taxon>Neobacillus</taxon>
    </lineage>
</organism>
<dbReference type="InterPro" id="IPR006119">
    <property type="entry name" value="Resolv_N"/>
</dbReference>
<dbReference type="SUPFAM" id="SSF53041">
    <property type="entry name" value="Resolvase-like"/>
    <property type="match status" value="1"/>
</dbReference>
<dbReference type="InterPro" id="IPR011109">
    <property type="entry name" value="DNA_bind_recombinase_dom"/>
</dbReference>
<dbReference type="InterPro" id="IPR025827">
    <property type="entry name" value="Zn_ribbon_recom_dom"/>
</dbReference>
<keyword evidence="1" id="KW-0175">Coiled coil</keyword>
<dbReference type="Pfam" id="PF13408">
    <property type="entry name" value="Zn_ribbon_recom"/>
    <property type="match status" value="1"/>
</dbReference>
<dbReference type="Proteomes" id="UP000018877">
    <property type="component" value="Unassembled WGS sequence"/>
</dbReference>
<dbReference type="Pfam" id="PF07508">
    <property type="entry name" value="Recombinase"/>
    <property type="match status" value="1"/>
</dbReference>
<evidence type="ECO:0000313" key="5">
    <source>
        <dbReference type="Proteomes" id="UP000018877"/>
    </source>
</evidence>
<sequence length="593" mass="68345">MFFQATEGYSISAQLQTLRQYANLYGWQISEEYVDEGISGKDIKGRHAMQRLIADVEKGKFQAILVWKISRLSRNMLDTLMLLDKFEEYDVKFISYSENFDTSSPIGKLVIQLLASIAEMERNTLSENVKLGMTQRAKEGNWNGGVIFGYDSVEKELVINPQEAEIVQLVFTLYVEGKGLKAITNYLNKAGYRTKRNKHFSINGIATILDNQVYAGKIRWLQVENWDIKRRRGKNPNPIVVDGKHKAIISDELWNLTQARRQSKSFKQRQSQDPFLISSLMRCPDCGQGMVPSITTYTRKDGIKRKHRYYVCGVFHNKGSAACKANSIKAYDAEDAVINRLIKFLYDSANFIQTIENINKDTVQSNVQLKDQLGIIETELNDTIAKQEKYMEAYEQNLFPVSLLQERLQKVSKWKSDLEQKKNELSLQLSSSDAKVIPPDVVGQLLERFVHVFQQSSREKKKQLFQLLLNKITIKQSAGSSRTVDKIELDFDFSAVNQSKTFTLINMLYLDSEHTNEIPAPTSDSRDKTPTYLRLFLPLFMVRFTAINLNEVISKRVNTYIYFILKEWLYYLCSFHCSVNIQLLIINCLPQVF</sequence>
<feature type="coiled-coil region" evidence="1">
    <location>
        <begin position="377"/>
        <end position="435"/>
    </location>
</feature>
<dbReference type="Gene3D" id="3.90.1750.20">
    <property type="entry name" value="Putative Large Serine Recombinase, Chain B, Domain 2"/>
    <property type="match status" value="1"/>
</dbReference>
<dbReference type="CDD" id="cd00338">
    <property type="entry name" value="Ser_Recombinase"/>
    <property type="match status" value="1"/>
</dbReference>
<dbReference type="Gene3D" id="3.40.50.1390">
    <property type="entry name" value="Resolvase, N-terminal catalytic domain"/>
    <property type="match status" value="1"/>
</dbReference>
<dbReference type="InterPro" id="IPR036162">
    <property type="entry name" value="Resolvase-like_N_sf"/>
</dbReference>
<dbReference type="PROSITE" id="PS51737">
    <property type="entry name" value="RECOMBINASE_DNA_BIND"/>
    <property type="match status" value="1"/>
</dbReference>
<dbReference type="InterPro" id="IPR038109">
    <property type="entry name" value="DNA_bind_recomb_sf"/>
</dbReference>
<dbReference type="PANTHER" id="PTHR30461">
    <property type="entry name" value="DNA-INVERTASE FROM LAMBDOID PROPHAGE"/>
    <property type="match status" value="1"/>
</dbReference>
<dbReference type="SMART" id="SM00857">
    <property type="entry name" value="Resolvase"/>
    <property type="match status" value="1"/>
</dbReference>
<dbReference type="PANTHER" id="PTHR30461:SF23">
    <property type="entry name" value="DNA RECOMBINASE-RELATED"/>
    <property type="match status" value="1"/>
</dbReference>
<protein>
    <submittedName>
        <fullName evidence="4">SpoIVCA</fullName>
    </submittedName>
</protein>
<dbReference type="Pfam" id="PF00239">
    <property type="entry name" value="Resolvase"/>
    <property type="match status" value="1"/>
</dbReference>
<evidence type="ECO:0000256" key="1">
    <source>
        <dbReference type="SAM" id="Coils"/>
    </source>
</evidence>
<dbReference type="RefSeq" id="WP_024027363.1">
    <property type="nucleotide sequence ID" value="NZ_ALAN01000039.1"/>
</dbReference>
<reference evidence="4 5" key="1">
    <citation type="journal article" date="2014" name="Environ. Microbiol.">
        <title>The nitrate-ammonifying and nosZ-carrying bacterium Bacillus vireti is a potent source and sink for nitric and nitrous oxide under high nitrate conditions.</title>
        <authorList>
            <person name="Mania D."/>
            <person name="Heylen K."/>
            <person name="van Spanning R.J."/>
            <person name="Frostegard A."/>
        </authorList>
    </citation>
    <scope>NUCLEOTIDE SEQUENCE [LARGE SCALE GENOMIC DNA]</scope>
    <source>
        <strain evidence="4 5">LMG 21834</strain>
    </source>
</reference>
<name>A0AB94IRZ4_9BACI</name>